<evidence type="ECO:0000313" key="2">
    <source>
        <dbReference type="EMBL" id="MPC43587.1"/>
    </source>
</evidence>
<dbReference type="EMBL" id="VSRR010005900">
    <property type="protein sequence ID" value="MPC43587.1"/>
    <property type="molecule type" value="Genomic_DNA"/>
</dbReference>
<feature type="region of interest" description="Disordered" evidence="1">
    <location>
        <begin position="56"/>
        <end position="76"/>
    </location>
</feature>
<accession>A0A5B7FDG1</accession>
<protein>
    <submittedName>
        <fullName evidence="2">Uncharacterized protein</fullName>
    </submittedName>
</protein>
<evidence type="ECO:0000313" key="3">
    <source>
        <dbReference type="Proteomes" id="UP000324222"/>
    </source>
</evidence>
<organism evidence="2 3">
    <name type="scientific">Portunus trituberculatus</name>
    <name type="common">Swimming crab</name>
    <name type="synonym">Neptunus trituberculatus</name>
    <dbReference type="NCBI Taxonomy" id="210409"/>
    <lineage>
        <taxon>Eukaryota</taxon>
        <taxon>Metazoa</taxon>
        <taxon>Ecdysozoa</taxon>
        <taxon>Arthropoda</taxon>
        <taxon>Crustacea</taxon>
        <taxon>Multicrustacea</taxon>
        <taxon>Malacostraca</taxon>
        <taxon>Eumalacostraca</taxon>
        <taxon>Eucarida</taxon>
        <taxon>Decapoda</taxon>
        <taxon>Pleocyemata</taxon>
        <taxon>Brachyura</taxon>
        <taxon>Eubrachyura</taxon>
        <taxon>Portunoidea</taxon>
        <taxon>Portunidae</taxon>
        <taxon>Portuninae</taxon>
        <taxon>Portunus</taxon>
    </lineage>
</organism>
<dbReference type="AlphaFoldDB" id="A0A5B7FDG1"/>
<keyword evidence="3" id="KW-1185">Reference proteome</keyword>
<evidence type="ECO:0000256" key="1">
    <source>
        <dbReference type="SAM" id="MobiDB-lite"/>
    </source>
</evidence>
<dbReference type="Proteomes" id="UP000324222">
    <property type="component" value="Unassembled WGS sequence"/>
</dbReference>
<proteinExistence type="predicted"/>
<sequence length="76" mass="8583">MKQEIVRQDTVSTVPRLDTAPLVFLSIKALQGSEFPKFSAAPLVQHLWYYLKPLQPSSRQEPPAPRFASPLRHNVG</sequence>
<gene>
    <name evidence="2" type="ORF">E2C01_037237</name>
</gene>
<comment type="caution">
    <text evidence="2">The sequence shown here is derived from an EMBL/GenBank/DDBJ whole genome shotgun (WGS) entry which is preliminary data.</text>
</comment>
<name>A0A5B7FDG1_PORTR</name>
<reference evidence="2 3" key="1">
    <citation type="submission" date="2019-05" db="EMBL/GenBank/DDBJ databases">
        <title>Another draft genome of Portunus trituberculatus and its Hox gene families provides insights of decapod evolution.</title>
        <authorList>
            <person name="Jeong J.-H."/>
            <person name="Song I."/>
            <person name="Kim S."/>
            <person name="Choi T."/>
            <person name="Kim D."/>
            <person name="Ryu S."/>
            <person name="Kim W."/>
        </authorList>
    </citation>
    <scope>NUCLEOTIDE SEQUENCE [LARGE SCALE GENOMIC DNA]</scope>
    <source>
        <tissue evidence="2">Muscle</tissue>
    </source>
</reference>